<dbReference type="PANTHER" id="PTHR47691:SF3">
    <property type="entry name" value="HTH-TYPE TRANSCRIPTIONAL REGULATOR RV0890C-RELATED"/>
    <property type="match status" value="1"/>
</dbReference>
<evidence type="ECO:0000313" key="5">
    <source>
        <dbReference type="Proteomes" id="UP000234752"/>
    </source>
</evidence>
<dbReference type="RefSeq" id="WP_102113677.1">
    <property type="nucleotide sequence ID" value="NZ_BMGN01000006.1"/>
</dbReference>
<dbReference type="GO" id="GO:0003677">
    <property type="term" value="F:DNA binding"/>
    <property type="evidence" value="ECO:0007669"/>
    <property type="project" value="UniProtKB-UniRule"/>
</dbReference>
<accession>A0A2K9NGC3</accession>
<dbReference type="Gene3D" id="1.25.40.10">
    <property type="entry name" value="Tetratricopeptide repeat domain"/>
    <property type="match status" value="1"/>
</dbReference>
<dbReference type="Pfam" id="PF00486">
    <property type="entry name" value="Trans_reg_C"/>
    <property type="match status" value="1"/>
</dbReference>
<dbReference type="InterPro" id="IPR001867">
    <property type="entry name" value="OmpR/PhoB-type_DNA-bd"/>
</dbReference>
<dbReference type="GO" id="GO:0006355">
    <property type="term" value="P:regulation of DNA-templated transcription"/>
    <property type="evidence" value="ECO:0007669"/>
    <property type="project" value="InterPro"/>
</dbReference>
<dbReference type="Gene3D" id="1.10.10.10">
    <property type="entry name" value="Winged helix-like DNA-binding domain superfamily/Winged helix DNA-binding domain"/>
    <property type="match status" value="1"/>
</dbReference>
<evidence type="ECO:0000256" key="1">
    <source>
        <dbReference type="ARBA" id="ARBA00023125"/>
    </source>
</evidence>
<dbReference type="SMART" id="SM00382">
    <property type="entry name" value="AAA"/>
    <property type="match status" value="1"/>
</dbReference>
<reference evidence="4 5" key="1">
    <citation type="submission" date="2017-12" db="EMBL/GenBank/DDBJ databases">
        <title>Genomes of bacteria within cyanobacterial aggregates.</title>
        <authorList>
            <person name="Cai H."/>
        </authorList>
    </citation>
    <scope>NUCLEOTIDE SEQUENCE [LARGE SCALE GENOMIC DNA]</scope>
    <source>
        <strain evidence="4 5">TH16</strain>
    </source>
</reference>
<evidence type="ECO:0000313" key="4">
    <source>
        <dbReference type="EMBL" id="AUN32127.1"/>
    </source>
</evidence>
<dbReference type="SUPFAM" id="SSF52540">
    <property type="entry name" value="P-loop containing nucleoside triphosphate hydrolases"/>
    <property type="match status" value="1"/>
</dbReference>
<dbReference type="SUPFAM" id="SSF46894">
    <property type="entry name" value="C-terminal effector domain of the bipartite response regulators"/>
    <property type="match status" value="1"/>
</dbReference>
<evidence type="ECO:0000259" key="3">
    <source>
        <dbReference type="PROSITE" id="PS51755"/>
    </source>
</evidence>
<gene>
    <name evidence="4" type="ORF">C0V82_17080</name>
</gene>
<dbReference type="Gene3D" id="3.40.50.300">
    <property type="entry name" value="P-loop containing nucleotide triphosphate hydrolases"/>
    <property type="match status" value="1"/>
</dbReference>
<dbReference type="PROSITE" id="PS51755">
    <property type="entry name" value="OMPR_PHOB"/>
    <property type="match status" value="1"/>
</dbReference>
<dbReference type="InterPro" id="IPR036388">
    <property type="entry name" value="WH-like_DNA-bd_sf"/>
</dbReference>
<protein>
    <recommendedName>
        <fullName evidence="3">OmpR/PhoB-type domain-containing protein</fullName>
    </recommendedName>
</protein>
<dbReference type="SMART" id="SM00862">
    <property type="entry name" value="Trans_reg_C"/>
    <property type="match status" value="1"/>
</dbReference>
<keyword evidence="5" id="KW-1185">Reference proteome</keyword>
<dbReference type="InterPro" id="IPR003593">
    <property type="entry name" value="AAA+_ATPase"/>
</dbReference>
<feature type="domain" description="OmpR/PhoB-type" evidence="3">
    <location>
        <begin position="1"/>
        <end position="94"/>
    </location>
</feature>
<keyword evidence="1 2" id="KW-0238">DNA-binding</keyword>
<sequence>MGAGQGGTYVLDQVHRRLLRDGQPVPLGDRAFDLLRALGAADGQPVTAADLTAQVWPGVTVSAGNLRVQVRALRRALGDVAIENVPGVGYRLALALVAPASLEQPVVDKLIGRGAELERLRDMLSQSRLVSIVGPGGVGKTSLARAFAGGQPLRVIHVELAPVRQPGLVPVVTAAALSMKFVGGDLLAAVRTSLSAEPTLLVLDNAEHLLDEVAEFADGLLSACPDVRLLLTSREPLGLGGEMLLHLCPLMVSPEDETDPDAIRASPAVRLVLRNHARAGWPPLADTEMPALARLCRHLDGLPLGLVLLAGLLRDCTVEEVVQALEGRFQDLPLPDEAGYRHGSLTRMLDWSVETLSAHERLLLCRLSVFSGVWTVEQAVAVCGIAPLRSGDVPGLVAGLVARSLVAGPGQRREPGLRLLDTIRQYALALEPGLIDRDRLRPRVIDWLEKETYRFLRIKGRVSAANEPLRLDVADVRSMLVWALGGEDVLRGQELAIISCRLWNYIGPMNDLVQYVLRAWELCNDQTPPHIRATLGLLIHGEGLPVRLAQHAHRDVYARTELVTALDAVRAPGVPHVMRVDGLMSGGYIHWYTGDAEACLALWAEAGTFAGQHEMHPDQVKLLSLAGWLRAEIGDADGARREFSQAQSIAEQQGLYRNLPLLRLADAEFNVGNHQAAIEIARRALSLNEPAMPVLRQTLHANLSSYLLLCGQMDEALVHAQAALIITRRIQYSFAYPWTLERGSLLAVRMGQIELGQKLAALGDTLVQSGTRRRSGPERALHAQLTNELRPNAEAQPPAEWPVEEALETLSAFYAAHLSSPSNRT</sequence>
<dbReference type="AlphaFoldDB" id="A0A2K9NGC3"/>
<organism evidence="4 5">
    <name type="scientific">Niveispirillum cyanobacteriorum</name>
    <dbReference type="NCBI Taxonomy" id="1612173"/>
    <lineage>
        <taxon>Bacteria</taxon>
        <taxon>Pseudomonadati</taxon>
        <taxon>Pseudomonadota</taxon>
        <taxon>Alphaproteobacteria</taxon>
        <taxon>Rhodospirillales</taxon>
        <taxon>Azospirillaceae</taxon>
        <taxon>Niveispirillum</taxon>
    </lineage>
</organism>
<dbReference type="PANTHER" id="PTHR47691">
    <property type="entry name" value="REGULATOR-RELATED"/>
    <property type="match status" value="1"/>
</dbReference>
<dbReference type="EMBL" id="CP025612">
    <property type="protein sequence ID" value="AUN32127.1"/>
    <property type="molecule type" value="Genomic_DNA"/>
</dbReference>
<dbReference type="KEGG" id="ncb:C0V82_17080"/>
<dbReference type="SUPFAM" id="SSF48452">
    <property type="entry name" value="TPR-like"/>
    <property type="match status" value="1"/>
</dbReference>
<dbReference type="Proteomes" id="UP000234752">
    <property type="component" value="Chromosome eg_2"/>
</dbReference>
<proteinExistence type="predicted"/>
<dbReference type="InterPro" id="IPR027417">
    <property type="entry name" value="P-loop_NTPase"/>
</dbReference>
<dbReference type="CDD" id="cd00267">
    <property type="entry name" value="ABC_ATPase"/>
    <property type="match status" value="1"/>
</dbReference>
<dbReference type="InterPro" id="IPR011990">
    <property type="entry name" value="TPR-like_helical_dom_sf"/>
</dbReference>
<dbReference type="PRINTS" id="PR00364">
    <property type="entry name" value="DISEASERSIST"/>
</dbReference>
<dbReference type="CDD" id="cd00383">
    <property type="entry name" value="trans_reg_C"/>
    <property type="match status" value="1"/>
</dbReference>
<name>A0A2K9NGC3_9PROT</name>
<feature type="DNA-binding region" description="OmpR/PhoB-type" evidence="2">
    <location>
        <begin position="1"/>
        <end position="94"/>
    </location>
</feature>
<evidence type="ECO:0000256" key="2">
    <source>
        <dbReference type="PROSITE-ProRule" id="PRU01091"/>
    </source>
</evidence>
<dbReference type="GO" id="GO:0000160">
    <property type="term" value="P:phosphorelay signal transduction system"/>
    <property type="evidence" value="ECO:0007669"/>
    <property type="project" value="InterPro"/>
</dbReference>
<dbReference type="InterPro" id="IPR016032">
    <property type="entry name" value="Sig_transdc_resp-reg_C-effctor"/>
</dbReference>